<sequence length="136" mass="15748">MPIERIEVEPRLSQQLFQEVVKGITLVLYQANLELRFNGQTEKRMMGREGFHEFRTTSLPQLLDAGYEIGGGRFRLYSNRRVEVHLVDHQRCGQVTLTVHKLDEDSFKSEGEAVISWWETLKEKFPQKPPDGSTSV</sequence>
<dbReference type="EMBL" id="MFCP01000039">
    <property type="protein sequence ID" value="OGE27419.1"/>
    <property type="molecule type" value="Genomic_DNA"/>
</dbReference>
<organism evidence="1 2">
    <name type="scientific">Candidatus Daviesbacteria bacterium RIFCSPHIGHO2_01_FULL_40_11</name>
    <dbReference type="NCBI Taxonomy" id="1797762"/>
    <lineage>
        <taxon>Bacteria</taxon>
        <taxon>Candidatus Daviesiibacteriota</taxon>
    </lineage>
</organism>
<proteinExistence type="predicted"/>
<gene>
    <name evidence="1" type="ORF">A2867_02555</name>
</gene>
<evidence type="ECO:0000313" key="1">
    <source>
        <dbReference type="EMBL" id="OGE27419.1"/>
    </source>
</evidence>
<name>A0A1F5JFP7_9BACT</name>
<protein>
    <submittedName>
        <fullName evidence="1">Uncharacterized protein</fullName>
    </submittedName>
</protein>
<evidence type="ECO:0000313" key="2">
    <source>
        <dbReference type="Proteomes" id="UP000177555"/>
    </source>
</evidence>
<reference evidence="1 2" key="1">
    <citation type="journal article" date="2016" name="Nat. Commun.">
        <title>Thousands of microbial genomes shed light on interconnected biogeochemical processes in an aquifer system.</title>
        <authorList>
            <person name="Anantharaman K."/>
            <person name="Brown C.T."/>
            <person name="Hug L.A."/>
            <person name="Sharon I."/>
            <person name="Castelle C.J."/>
            <person name="Probst A.J."/>
            <person name="Thomas B.C."/>
            <person name="Singh A."/>
            <person name="Wilkins M.J."/>
            <person name="Karaoz U."/>
            <person name="Brodie E.L."/>
            <person name="Williams K.H."/>
            <person name="Hubbard S.S."/>
            <person name="Banfield J.F."/>
        </authorList>
    </citation>
    <scope>NUCLEOTIDE SEQUENCE [LARGE SCALE GENOMIC DNA]</scope>
</reference>
<dbReference type="Proteomes" id="UP000177555">
    <property type="component" value="Unassembled WGS sequence"/>
</dbReference>
<accession>A0A1F5JFP7</accession>
<dbReference type="AlphaFoldDB" id="A0A1F5JFP7"/>
<comment type="caution">
    <text evidence="1">The sequence shown here is derived from an EMBL/GenBank/DDBJ whole genome shotgun (WGS) entry which is preliminary data.</text>
</comment>